<feature type="transmembrane region" description="Helical" evidence="2">
    <location>
        <begin position="166"/>
        <end position="197"/>
    </location>
</feature>
<feature type="transmembrane region" description="Helical" evidence="2">
    <location>
        <begin position="77"/>
        <end position="110"/>
    </location>
</feature>
<evidence type="ECO:0000313" key="4">
    <source>
        <dbReference type="EMBL" id="UNK47566.1"/>
    </source>
</evidence>
<proteinExistence type="predicted"/>
<feature type="transmembrane region" description="Helical" evidence="2">
    <location>
        <begin position="32"/>
        <end position="57"/>
    </location>
</feature>
<evidence type="ECO:0000256" key="2">
    <source>
        <dbReference type="SAM" id="Phobius"/>
    </source>
</evidence>
<keyword evidence="2" id="KW-0472">Membrane</keyword>
<sequence length="348" mass="36197">MAPPKPGVIPLRPLGVGEILDGAFQAARKNAAAVFGTAVLLQVVISALAWLVGGLIISAFGGLQVMANEELTDESALAFGLSIIISSLVLGLLSSVGVLVLQGVLAIPTARAAVNQKTSFRLMFALAKGRIGALAGLGLLYLALTALALVVIIAGSFFLADQLGVSSVWIIVLIILALTAVSIWIGIKLMLAPAVIIMERAPLFHSLARSWQLTNRSWWRTFGIILLCTIIVTVITSVISMPISFILGLAGPLLGDPTSAESMLSTMGPLTLASMLLSSIFSAIGYAFQAAVIALVYIDLRIRREGFDVVLLREHEASGGQETRSIPGLGAGTAPGSAVPGRSGPWGP</sequence>
<protein>
    <submittedName>
        <fullName evidence="4">Glycerophosphoryl diester phosphodiesterase membrane domain-containing protein</fullName>
    </submittedName>
</protein>
<dbReference type="RefSeq" id="WP_241915291.1">
    <property type="nucleotide sequence ID" value="NZ_CP093326.1"/>
</dbReference>
<feature type="transmembrane region" description="Helical" evidence="2">
    <location>
        <begin position="218"/>
        <end position="250"/>
    </location>
</feature>
<feature type="domain" description="Glycerophosphoryl diester phosphodiesterase membrane" evidence="3">
    <location>
        <begin position="158"/>
        <end position="292"/>
    </location>
</feature>
<evidence type="ECO:0000256" key="1">
    <source>
        <dbReference type="SAM" id="MobiDB-lite"/>
    </source>
</evidence>
<keyword evidence="5" id="KW-1185">Reference proteome</keyword>
<dbReference type="InterPro" id="IPR018476">
    <property type="entry name" value="GlyceroP-diester-Pdiesterase_M"/>
</dbReference>
<reference evidence="4 5" key="1">
    <citation type="submission" date="2022-03" db="EMBL/GenBank/DDBJ databases">
        <title>Isotopic signatures of nitrous oxide derived from detoxification processes.</title>
        <authorList>
            <person name="Behrendt U."/>
            <person name="Buchen C."/>
            <person name="Well R."/>
            <person name="Ulrich A."/>
            <person name="Rohe L."/>
            <person name="Kolb S."/>
            <person name="Schloter M."/>
            <person name="Horn M.A."/>
            <person name="Augustin J."/>
        </authorList>
    </citation>
    <scope>NUCLEOTIDE SEQUENCE [LARGE SCALE GENOMIC DNA]</scope>
    <source>
        <strain evidence="4 5">S4-C24</strain>
    </source>
</reference>
<dbReference type="EMBL" id="CP093326">
    <property type="protein sequence ID" value="UNK47566.1"/>
    <property type="molecule type" value="Genomic_DNA"/>
</dbReference>
<feature type="transmembrane region" description="Helical" evidence="2">
    <location>
        <begin position="270"/>
        <end position="298"/>
    </location>
</feature>
<organism evidence="4 5">
    <name type="scientific">Arthrobacter sulfonylureivorans</name>
    <dbReference type="NCBI Taxonomy" id="2486855"/>
    <lineage>
        <taxon>Bacteria</taxon>
        <taxon>Bacillati</taxon>
        <taxon>Actinomycetota</taxon>
        <taxon>Actinomycetes</taxon>
        <taxon>Micrococcales</taxon>
        <taxon>Micrococcaceae</taxon>
        <taxon>Arthrobacter</taxon>
    </lineage>
</organism>
<dbReference type="Proteomes" id="UP000829069">
    <property type="component" value="Chromosome"/>
</dbReference>
<feature type="transmembrane region" description="Helical" evidence="2">
    <location>
        <begin position="131"/>
        <end position="160"/>
    </location>
</feature>
<gene>
    <name evidence="4" type="ORF">MNQ99_06840</name>
</gene>
<accession>A0ABY3WGS4</accession>
<evidence type="ECO:0000313" key="5">
    <source>
        <dbReference type="Proteomes" id="UP000829069"/>
    </source>
</evidence>
<feature type="region of interest" description="Disordered" evidence="1">
    <location>
        <begin position="321"/>
        <end position="348"/>
    </location>
</feature>
<dbReference type="Pfam" id="PF10110">
    <property type="entry name" value="GPDPase_memb"/>
    <property type="match status" value="1"/>
</dbReference>
<evidence type="ECO:0000259" key="3">
    <source>
        <dbReference type="Pfam" id="PF10110"/>
    </source>
</evidence>
<keyword evidence="2" id="KW-1133">Transmembrane helix</keyword>
<name>A0ABY3WGS4_9MICC</name>
<keyword evidence="2" id="KW-0812">Transmembrane</keyword>